<reference evidence="2" key="1">
    <citation type="journal article" date="2019" name="Int. J. Syst. Evol. Microbiol.">
        <title>The Global Catalogue of Microorganisms (GCM) 10K type strain sequencing project: providing services to taxonomists for standard genome sequencing and annotation.</title>
        <authorList>
            <consortium name="The Broad Institute Genomics Platform"/>
            <consortium name="The Broad Institute Genome Sequencing Center for Infectious Disease"/>
            <person name="Wu L."/>
            <person name="Ma J."/>
        </authorList>
    </citation>
    <scope>NUCLEOTIDE SEQUENCE [LARGE SCALE GENOMIC DNA]</scope>
    <source>
        <strain evidence="2">JCM 9458</strain>
    </source>
</reference>
<name>A0ABP6SWF4_9ACTN</name>
<organism evidence="1 2">
    <name type="scientific">Cryptosporangium minutisporangium</name>
    <dbReference type="NCBI Taxonomy" id="113569"/>
    <lineage>
        <taxon>Bacteria</taxon>
        <taxon>Bacillati</taxon>
        <taxon>Actinomycetota</taxon>
        <taxon>Actinomycetes</taxon>
        <taxon>Cryptosporangiales</taxon>
        <taxon>Cryptosporangiaceae</taxon>
        <taxon>Cryptosporangium</taxon>
    </lineage>
</organism>
<evidence type="ECO:0000313" key="1">
    <source>
        <dbReference type="EMBL" id="GAA3387114.1"/>
    </source>
</evidence>
<proteinExistence type="predicted"/>
<comment type="caution">
    <text evidence="1">The sequence shown here is derived from an EMBL/GenBank/DDBJ whole genome shotgun (WGS) entry which is preliminary data.</text>
</comment>
<sequence>MAVTRNIAGSRTVTVPTLMVLSVGYARYFPVRQTGEPRMDEYGEALGDRRLAQVAAERHPEAHAAELPESWAGLSVDWVLLDLADRAPRSPRLGAWA</sequence>
<evidence type="ECO:0000313" key="2">
    <source>
        <dbReference type="Proteomes" id="UP001501676"/>
    </source>
</evidence>
<accession>A0ABP6SWF4</accession>
<dbReference type="EMBL" id="BAAAYN010000017">
    <property type="protein sequence ID" value="GAA3387114.1"/>
    <property type="molecule type" value="Genomic_DNA"/>
</dbReference>
<keyword evidence="2" id="KW-1185">Reference proteome</keyword>
<dbReference type="Proteomes" id="UP001501676">
    <property type="component" value="Unassembled WGS sequence"/>
</dbReference>
<protein>
    <submittedName>
        <fullName evidence="1">Uncharacterized protein</fullName>
    </submittedName>
</protein>
<gene>
    <name evidence="1" type="ORF">GCM10020369_28420</name>
</gene>